<feature type="domain" description="Pyrroline-5-carboxylate reductase catalytic N-terminal" evidence="2">
    <location>
        <begin position="3"/>
        <end position="90"/>
    </location>
</feature>
<evidence type="ECO:0000313" key="4">
    <source>
        <dbReference type="Proteomes" id="UP001428290"/>
    </source>
</evidence>
<accession>A0ABP9X428</accession>
<dbReference type="InterPro" id="IPR028939">
    <property type="entry name" value="P5C_Rdtase_cat_N"/>
</dbReference>
<keyword evidence="4" id="KW-1185">Reference proteome</keyword>
<evidence type="ECO:0000256" key="1">
    <source>
        <dbReference type="ARBA" id="ARBA00023002"/>
    </source>
</evidence>
<dbReference type="Gene3D" id="3.40.50.720">
    <property type="entry name" value="NAD(P)-binding Rossmann-like Domain"/>
    <property type="match status" value="1"/>
</dbReference>
<gene>
    <name evidence="3" type="ORF">Hgul01_03985</name>
</gene>
<proteinExistence type="predicted"/>
<dbReference type="InterPro" id="IPR036291">
    <property type="entry name" value="NAD(P)-bd_dom_sf"/>
</dbReference>
<reference evidence="3 4" key="1">
    <citation type="submission" date="2024-02" db="EMBL/GenBank/DDBJ databases">
        <title>Herpetosiphon gulosus NBRC 112829.</title>
        <authorList>
            <person name="Ichikawa N."/>
            <person name="Katano-Makiyama Y."/>
            <person name="Hidaka K."/>
        </authorList>
    </citation>
    <scope>NUCLEOTIDE SEQUENCE [LARGE SCALE GENOMIC DNA]</scope>
    <source>
        <strain evidence="3 4">NBRC 112829</strain>
    </source>
</reference>
<organism evidence="3 4">
    <name type="scientific">Herpetosiphon gulosus</name>
    <dbReference type="NCBI Taxonomy" id="1973496"/>
    <lineage>
        <taxon>Bacteria</taxon>
        <taxon>Bacillati</taxon>
        <taxon>Chloroflexota</taxon>
        <taxon>Chloroflexia</taxon>
        <taxon>Herpetosiphonales</taxon>
        <taxon>Herpetosiphonaceae</taxon>
        <taxon>Herpetosiphon</taxon>
    </lineage>
</organism>
<evidence type="ECO:0000259" key="2">
    <source>
        <dbReference type="Pfam" id="PF03807"/>
    </source>
</evidence>
<comment type="caution">
    <text evidence="3">The sequence shown here is derived from an EMBL/GenBank/DDBJ whole genome shotgun (WGS) entry which is preliminary data.</text>
</comment>
<dbReference type="EMBL" id="BAABRU010000016">
    <property type="protein sequence ID" value="GAA5530167.1"/>
    <property type="molecule type" value="Genomic_DNA"/>
</dbReference>
<dbReference type="SUPFAM" id="SSF51735">
    <property type="entry name" value="NAD(P)-binding Rossmann-fold domains"/>
    <property type="match status" value="1"/>
</dbReference>
<name>A0ABP9X428_9CHLR</name>
<dbReference type="InterPro" id="IPR051267">
    <property type="entry name" value="STEAP_metalloreductase"/>
</dbReference>
<dbReference type="PANTHER" id="PTHR14239">
    <property type="entry name" value="DUDULIN-RELATED"/>
    <property type="match status" value="1"/>
</dbReference>
<protein>
    <recommendedName>
        <fullName evidence="2">Pyrroline-5-carboxylate reductase catalytic N-terminal domain-containing protein</fullName>
    </recommendedName>
</protein>
<keyword evidence="1" id="KW-0560">Oxidoreductase</keyword>
<dbReference type="RefSeq" id="WP_345723761.1">
    <property type="nucleotide sequence ID" value="NZ_BAABRU010000016.1"/>
</dbReference>
<evidence type="ECO:0000313" key="3">
    <source>
        <dbReference type="EMBL" id="GAA5530167.1"/>
    </source>
</evidence>
<sequence>MLIGVLGAGRVGQMLCELLTARGHQVLLANSRGPASLQTLVGQLGPQVTAVEAAELQQAEMILLVVRWQHIPAALEPLAHYNGIVVDVINNRFGPNPGDFHDLAGRGSSEIVAEILPQARLVKAFNHQPFADLAHLNELPTPKALFVAGDDQAAKQVVIGLIQVLGATAMDLGGLIDGGRLFSTGIGPLAGHGRVLTVAEAQAILTQETQQ</sequence>
<dbReference type="Proteomes" id="UP001428290">
    <property type="component" value="Unassembled WGS sequence"/>
</dbReference>
<dbReference type="Pfam" id="PF03807">
    <property type="entry name" value="F420_oxidored"/>
    <property type="match status" value="1"/>
</dbReference>